<dbReference type="RefSeq" id="WP_267257816.1">
    <property type="nucleotide sequence ID" value="NZ_CP084204.1"/>
</dbReference>
<dbReference type="InterPro" id="IPR028994">
    <property type="entry name" value="Integrin_alpha_N"/>
</dbReference>
<feature type="region of interest" description="Disordered" evidence="1">
    <location>
        <begin position="202"/>
        <end position="313"/>
    </location>
</feature>
<feature type="compositionally biased region" description="Low complexity" evidence="1">
    <location>
        <begin position="301"/>
        <end position="310"/>
    </location>
</feature>
<gene>
    <name evidence="2" type="ORF">LDH80_00520</name>
</gene>
<organism evidence="2 3">
    <name type="scientific">Streptomyces tanashiensis</name>
    <dbReference type="NCBI Taxonomy" id="67367"/>
    <lineage>
        <taxon>Bacteria</taxon>
        <taxon>Bacillati</taxon>
        <taxon>Actinomycetota</taxon>
        <taxon>Actinomycetes</taxon>
        <taxon>Kitasatosporales</taxon>
        <taxon>Streptomycetaceae</taxon>
        <taxon>Streptomyces</taxon>
    </lineage>
</organism>
<protein>
    <submittedName>
        <fullName evidence="2">DNRLRE domain-containing protein</fullName>
    </submittedName>
</protein>
<reference evidence="2" key="1">
    <citation type="submission" date="2021-09" db="EMBL/GenBank/DDBJ databases">
        <title>Complete genome sequence and metabolic characterization of Streptomyces tanashiensis DSM 731 the producer of antibacterial Kalafungin and diverse secondary metabolites.</title>
        <authorList>
            <person name="Abbasi M.N."/>
            <person name="Anwar M.N."/>
            <person name="Alam K."/>
            <person name="Shoaib M."/>
            <person name="Lin Z."/>
            <person name="Hayat M."/>
            <person name="Ali M.I."/>
            <person name="Malik H.M.T."/>
            <person name="Ahmed I."/>
            <person name="Li A."/>
            <person name="Hailong Wang H."/>
            <person name="Zhang Y."/>
        </authorList>
    </citation>
    <scope>NUCLEOTIDE SEQUENCE</scope>
    <source>
        <strain evidence="2">Kala</strain>
    </source>
</reference>
<evidence type="ECO:0000313" key="2">
    <source>
        <dbReference type="EMBL" id="UZX19322.1"/>
    </source>
</evidence>
<dbReference type="Proteomes" id="UP001164506">
    <property type="component" value="Chromosome"/>
</dbReference>
<evidence type="ECO:0000256" key="1">
    <source>
        <dbReference type="SAM" id="MobiDB-lite"/>
    </source>
</evidence>
<proteinExistence type="predicted"/>
<feature type="compositionally biased region" description="Low complexity" evidence="1">
    <location>
        <begin position="218"/>
        <end position="231"/>
    </location>
</feature>
<dbReference type="GeneID" id="95597882"/>
<feature type="region of interest" description="Disordered" evidence="1">
    <location>
        <begin position="60"/>
        <end position="84"/>
    </location>
</feature>
<dbReference type="EMBL" id="CP084204">
    <property type="protein sequence ID" value="UZX19322.1"/>
    <property type="molecule type" value="Genomic_DNA"/>
</dbReference>
<accession>A0ABY6QP17</accession>
<dbReference type="SUPFAM" id="SSF69318">
    <property type="entry name" value="Integrin alpha N-terminal domain"/>
    <property type="match status" value="1"/>
</dbReference>
<dbReference type="NCBIfam" id="NF033679">
    <property type="entry name" value="DNRLRE_dom"/>
    <property type="match status" value="1"/>
</dbReference>
<keyword evidence="3" id="KW-1185">Reference proteome</keyword>
<feature type="compositionally biased region" description="Low complexity" evidence="1">
    <location>
        <begin position="64"/>
        <end position="77"/>
    </location>
</feature>
<sequence>MEVSTLRTAYSTTWAKPDGKMVRKIHASPVRAEVDGVWKPIDTRLRKVDGGWTPRAVNSPVLFSGGAPAPGSTAGKTGTERASRASVRRVSLLSGVTPGTGNTLATLTVGEHQIVVTWPEAIPTPVVDGSRALYPEILPGADLVLTADDGGFAQLLVVKTREAAANPKVAQLSYGLSSPDLTFTLDPLTNVVSAVDENGADIAESPTPLMWDSAGVPATTDGQAGGTAAPGEEVLPTETPDEGETGAPSSDPAESGTATPEPTDAVNDSDDGDLFNETLPEATDEAADPSETSGIGPDPSAPAEASPEPSQTGAAATLSLPALNGPQPDSHGTVVATDLDGSNWTISADQEFLTDPSTVYPVFIDPSVNKHTNDWTTAYSRHKNATFYNGKNFNKGGTHEARVGYESDTWGTSRSFFSIDWDPDLKGAVVTAARLYALETYAWSCNARSMDVHITTPISSKTNWNNAPSMHAGNRIGGGKFAHGWKSSSCPDKYVSFDVKSTAQRAVNGGWPTMTIGFKAVNENDQFAWKKFQADGGNDPHVLLEYNRRPEAPTNLDLAPDFSCDTTAPYINVGSSTLTFWADAKDKDGNLSSVNFEMWPTGGSGNMLGTKGRAPVGGSSGKTHTDPFTTGSTGLKLVDGKTYSWRAKTVDKTGSTSTSYAPAKTPCRFVFDSTRPSPPTVVSTDFPDADALDNGFGSDGEDSLWSKKKFGETGTFQFKAAQTDVDYYEYGFNQGARDFKVERTAGASTDTLTTLSSVKPPLAGPNVLYVWAVDDAGHRSEPRKHLFYLSPRDEADTPGDFTGDKLPDMMVVDANGNLRLYPSEHQSDLTKGTGDLGFSMAGAYRNNPAKDPNGNDGLPAYSRPPSGYWKNTLLTHNGDVYGGDGFQDLIAVKDGKLWVYPGDGYGAVNIDKRQQILLPTGAPDPSAYTQIVSAGDATGDGKADFFVNIGAELWVLVGYNGATVDQALRLSSSAWSDRDIVSVMDITGDGVTDLIFRTDATSQLMLRQGKPGAGGGVDLTSLGSAAASATGSDTVYGRSGWNSTSIRLLLGTPDANGDKVPDIWTLRVDGSVRFYAGTTGEMAHAGVTIIGNSNGIGWKNKLAIG</sequence>
<evidence type="ECO:0000313" key="3">
    <source>
        <dbReference type="Proteomes" id="UP001164506"/>
    </source>
</evidence>
<name>A0ABY6QP17_9ACTN</name>